<gene>
    <name evidence="1" type="ORF">C7B43_06095</name>
</gene>
<protein>
    <recommendedName>
        <fullName evidence="3">DUF2508 domain-containing protein</fullName>
    </recommendedName>
</protein>
<accession>A0A2T2X7H0</accession>
<organism evidence="1 2">
    <name type="scientific">Sulfobacillus benefaciens</name>
    <dbReference type="NCBI Taxonomy" id="453960"/>
    <lineage>
        <taxon>Bacteria</taxon>
        <taxon>Bacillati</taxon>
        <taxon>Bacillota</taxon>
        <taxon>Clostridia</taxon>
        <taxon>Eubacteriales</taxon>
        <taxon>Clostridiales Family XVII. Incertae Sedis</taxon>
        <taxon>Sulfobacillus</taxon>
    </lineage>
</organism>
<dbReference type="EMBL" id="PXYT01000010">
    <property type="protein sequence ID" value="PSR30454.1"/>
    <property type="molecule type" value="Genomic_DNA"/>
</dbReference>
<name>A0A2T2X7H0_9FIRM</name>
<evidence type="ECO:0000313" key="2">
    <source>
        <dbReference type="Proteomes" id="UP000242699"/>
    </source>
</evidence>
<reference evidence="1 2" key="1">
    <citation type="journal article" date="2014" name="BMC Genomics">
        <title>Comparison of environmental and isolate Sulfobacillus genomes reveals diverse carbon, sulfur, nitrogen, and hydrogen metabolisms.</title>
        <authorList>
            <person name="Justice N.B."/>
            <person name="Norman A."/>
            <person name="Brown C.T."/>
            <person name="Singh A."/>
            <person name="Thomas B.C."/>
            <person name="Banfield J.F."/>
        </authorList>
    </citation>
    <scope>NUCLEOTIDE SEQUENCE [LARGE SCALE GENOMIC DNA]</scope>
    <source>
        <strain evidence="1">AMDSBA1</strain>
    </source>
</reference>
<sequence length="93" mass="10858">MTWKAWKEALEEAVRERNLAEQAFVHASIEYCDFHIYRLQAAEEKVRMILREARSAMGYETNRRLGPPKSPVRQLQSLISLSGQNHDQKAEDE</sequence>
<evidence type="ECO:0008006" key="3">
    <source>
        <dbReference type="Google" id="ProtNLM"/>
    </source>
</evidence>
<evidence type="ECO:0000313" key="1">
    <source>
        <dbReference type="EMBL" id="PSR30454.1"/>
    </source>
</evidence>
<comment type="caution">
    <text evidence="1">The sequence shown here is derived from an EMBL/GenBank/DDBJ whole genome shotgun (WGS) entry which is preliminary data.</text>
</comment>
<dbReference type="Proteomes" id="UP000242699">
    <property type="component" value="Unassembled WGS sequence"/>
</dbReference>
<dbReference type="AlphaFoldDB" id="A0A2T2X7H0"/>
<proteinExistence type="predicted"/>